<comment type="subcellular location">
    <subcellularLocation>
        <location evidence="1">Membrane</location>
        <topology evidence="1">Multi-pass membrane protein</topology>
    </subcellularLocation>
</comment>
<feature type="domain" description="Major facilitator superfamily (MFS) profile" evidence="7">
    <location>
        <begin position="41"/>
        <end position="456"/>
    </location>
</feature>
<dbReference type="PROSITE" id="PS50850">
    <property type="entry name" value="MFS"/>
    <property type="match status" value="1"/>
</dbReference>
<name>A0A5P8N8S9_9ASCO</name>
<evidence type="ECO:0000256" key="5">
    <source>
        <dbReference type="SAM" id="MobiDB-lite"/>
    </source>
</evidence>
<feature type="transmembrane region" description="Helical" evidence="6">
    <location>
        <begin position="426"/>
        <end position="450"/>
    </location>
</feature>
<evidence type="ECO:0000313" key="8">
    <source>
        <dbReference type="EMBL" id="QFR37156.1"/>
    </source>
</evidence>
<feature type="compositionally biased region" description="Basic and acidic residues" evidence="5">
    <location>
        <begin position="1"/>
        <end position="11"/>
    </location>
</feature>
<dbReference type="Gene3D" id="1.20.1720.10">
    <property type="entry name" value="Multidrug resistance protein D"/>
    <property type="match status" value="1"/>
</dbReference>
<feature type="transmembrane region" description="Helical" evidence="6">
    <location>
        <begin position="402"/>
        <end position="420"/>
    </location>
</feature>
<evidence type="ECO:0000259" key="7">
    <source>
        <dbReference type="PROSITE" id="PS50850"/>
    </source>
</evidence>
<feature type="transmembrane region" description="Helical" evidence="6">
    <location>
        <begin position="333"/>
        <end position="353"/>
    </location>
</feature>
<dbReference type="PANTHER" id="PTHR23502">
    <property type="entry name" value="MAJOR FACILITATOR SUPERFAMILY"/>
    <property type="match status" value="1"/>
</dbReference>
<dbReference type="EMBL" id="MK890651">
    <property type="protein sequence ID" value="QFR37156.1"/>
    <property type="molecule type" value="Genomic_DNA"/>
</dbReference>
<feature type="transmembrane region" description="Helical" evidence="6">
    <location>
        <begin position="165"/>
        <end position="189"/>
    </location>
</feature>
<feature type="transmembrane region" description="Helical" evidence="6">
    <location>
        <begin position="365"/>
        <end position="390"/>
    </location>
</feature>
<feature type="region of interest" description="Disordered" evidence="5">
    <location>
        <begin position="1"/>
        <end position="30"/>
    </location>
</feature>
<protein>
    <submittedName>
        <fullName evidence="8">MFS transporter</fullName>
    </submittedName>
</protein>
<accession>A0A5P8N8S9</accession>
<keyword evidence="2 6" id="KW-0812">Transmembrane</keyword>
<keyword evidence="4 6" id="KW-0472">Membrane</keyword>
<gene>
    <name evidence="8" type="ORF">g4536</name>
</gene>
<evidence type="ECO:0000256" key="1">
    <source>
        <dbReference type="ARBA" id="ARBA00004141"/>
    </source>
</evidence>
<feature type="transmembrane region" description="Helical" evidence="6">
    <location>
        <begin position="129"/>
        <end position="153"/>
    </location>
</feature>
<evidence type="ECO:0000256" key="6">
    <source>
        <dbReference type="SAM" id="Phobius"/>
    </source>
</evidence>
<dbReference type="InterPro" id="IPR020846">
    <property type="entry name" value="MFS_dom"/>
</dbReference>
<keyword evidence="3 6" id="KW-1133">Transmembrane helix</keyword>
<feature type="transmembrane region" description="Helical" evidence="6">
    <location>
        <begin position="195"/>
        <end position="215"/>
    </location>
</feature>
<dbReference type="GO" id="GO:0005886">
    <property type="term" value="C:plasma membrane"/>
    <property type="evidence" value="ECO:0007669"/>
    <property type="project" value="TreeGrafter"/>
</dbReference>
<sequence>MKEEENCKEEEIVSQNEMSQEDESVEEDPYSRYSPARKRVFVAVVALAVFLSPSSSMAFLPAAKDIASQFNTKVVTIHLSVAMYTVVMAISPCLAAPLGDIYGRRSMFLICTLGFTAASALTAESQNLAMFFVFRCVTALFGTAFFSLGGSVVGDIYIPQERGNAMGWTLLGSQLGPAFAPVIGGIIATYTSWRVIFWVLTGLGGLTGAAAFFFLPETSRNLKYKQVQKETGKKFVWVKFNPFTVAMSLRYPNLVLGGCMSMSLVYSMYSMTTPIPNVVDPRFGLNTPLQSSLFYLAPGCGYLLGSIFGGRWADRYVRLYIKLRGKRVPEDRLRSTHGSFIALPITILIYGWSIEKEVGGIPLPVIALFFNGVAQTFCFPSLNAYCIDCLPHLGGAGIASSYFTRFIAGAIGSATCLIQIEHIGVGWTSTISAFVLLGGYTACLVLITFGGKIREAALERDGIEI</sequence>
<dbReference type="PANTHER" id="PTHR23502:SF64">
    <property type="entry name" value="TRANSPORTER, PUTATIVE (AFU_ORTHOLOGUE AFUA_3G11760)-RELATED"/>
    <property type="match status" value="1"/>
</dbReference>
<feature type="transmembrane region" description="Helical" evidence="6">
    <location>
        <begin position="292"/>
        <end position="313"/>
    </location>
</feature>
<dbReference type="InterPro" id="IPR011701">
    <property type="entry name" value="MFS"/>
</dbReference>
<feature type="compositionally biased region" description="Acidic residues" evidence="5">
    <location>
        <begin position="19"/>
        <end position="28"/>
    </location>
</feature>
<feature type="transmembrane region" description="Helical" evidence="6">
    <location>
        <begin position="75"/>
        <end position="95"/>
    </location>
</feature>
<feature type="transmembrane region" description="Helical" evidence="6">
    <location>
        <begin position="107"/>
        <end position="123"/>
    </location>
</feature>
<dbReference type="GO" id="GO:0022857">
    <property type="term" value="F:transmembrane transporter activity"/>
    <property type="evidence" value="ECO:0007669"/>
    <property type="project" value="InterPro"/>
</dbReference>
<evidence type="ECO:0000256" key="3">
    <source>
        <dbReference type="ARBA" id="ARBA00022989"/>
    </source>
</evidence>
<dbReference type="SUPFAM" id="SSF103473">
    <property type="entry name" value="MFS general substrate transporter"/>
    <property type="match status" value="1"/>
</dbReference>
<proteinExistence type="predicted"/>
<reference evidence="8" key="1">
    <citation type="journal article" date="2019" name="Front. Microbiol.">
        <title>An Overview of Genes From Cyberlindnera americana, a Symbiont Yeast Isolated From the Gut of the Bark Beetle Dendroctonus rhizophagus (Curculionidae: Scolytinae), Involved in the Detoxification Process Using Genome and Transcriptome Data.</title>
        <authorList>
            <person name="Soto-Robles L.V."/>
            <person name="Torres-Banda V."/>
            <person name="Rivera-Orduna F.N."/>
            <person name="Curiel-Quesada E."/>
            <person name="Hidalgo-Lara M.E."/>
            <person name="Zuniga G."/>
        </authorList>
    </citation>
    <scope>NUCLEOTIDE SEQUENCE</scope>
    <source>
        <strain evidence="8">ChDrAdgY46</strain>
    </source>
</reference>
<feature type="transmembrane region" description="Helical" evidence="6">
    <location>
        <begin position="40"/>
        <end position="63"/>
    </location>
</feature>
<dbReference type="AlphaFoldDB" id="A0A5P8N8S9"/>
<organism evidence="8">
    <name type="scientific">Cyberlindnera americana</name>
    <dbReference type="NCBI Taxonomy" id="36016"/>
    <lineage>
        <taxon>Eukaryota</taxon>
        <taxon>Fungi</taxon>
        <taxon>Dikarya</taxon>
        <taxon>Ascomycota</taxon>
        <taxon>Saccharomycotina</taxon>
        <taxon>Saccharomycetes</taxon>
        <taxon>Phaffomycetales</taxon>
        <taxon>Phaffomycetaceae</taxon>
        <taxon>Cyberlindnera</taxon>
    </lineage>
</organism>
<evidence type="ECO:0000256" key="2">
    <source>
        <dbReference type="ARBA" id="ARBA00022692"/>
    </source>
</evidence>
<dbReference type="InterPro" id="IPR036259">
    <property type="entry name" value="MFS_trans_sf"/>
</dbReference>
<dbReference type="Pfam" id="PF07690">
    <property type="entry name" value="MFS_1"/>
    <property type="match status" value="1"/>
</dbReference>
<evidence type="ECO:0000256" key="4">
    <source>
        <dbReference type="ARBA" id="ARBA00023136"/>
    </source>
</evidence>
<feature type="transmembrane region" description="Helical" evidence="6">
    <location>
        <begin position="254"/>
        <end position="272"/>
    </location>
</feature>